<evidence type="ECO:0000259" key="3">
    <source>
        <dbReference type="PROSITE" id="PS51123"/>
    </source>
</evidence>
<dbReference type="InterPro" id="IPR036737">
    <property type="entry name" value="OmpA-like_sf"/>
</dbReference>
<keyword evidence="1" id="KW-0472">Membrane</keyword>
<evidence type="ECO:0000313" key="4">
    <source>
        <dbReference type="EMBL" id="MCF2303808.1"/>
    </source>
</evidence>
<reference evidence="4" key="1">
    <citation type="submission" date="2019-11" db="EMBL/GenBank/DDBJ databases">
        <title>Comparative genomics of photobacteria reveal adaptation to distinct habitats.</title>
        <authorList>
            <person name="Fuertes-Perez S."/>
            <person name="Hilgarth M."/>
            <person name="Vogel R.F."/>
        </authorList>
    </citation>
    <scope>NUCLEOTIDE SEQUENCE</scope>
    <source>
        <strain evidence="4">TMW2.2145</strain>
    </source>
</reference>
<dbReference type="EMBL" id="WMCP01000033">
    <property type="protein sequence ID" value="MCF2303808.1"/>
    <property type="molecule type" value="Genomic_DNA"/>
</dbReference>
<name>A0AAW4ZXF1_PHOPO</name>
<dbReference type="PROSITE" id="PS51123">
    <property type="entry name" value="OMPA_2"/>
    <property type="match status" value="1"/>
</dbReference>
<feature type="domain" description="OmpA-like" evidence="3">
    <location>
        <begin position="68"/>
        <end position="180"/>
    </location>
</feature>
<dbReference type="Pfam" id="PF00691">
    <property type="entry name" value="OmpA"/>
    <property type="match status" value="1"/>
</dbReference>
<dbReference type="RefSeq" id="WP_065208662.1">
    <property type="nucleotide sequence ID" value="NZ_LZFG01000059.1"/>
</dbReference>
<dbReference type="GeneID" id="69966429"/>
<dbReference type="Proteomes" id="UP000813876">
    <property type="component" value="Unassembled WGS sequence"/>
</dbReference>
<dbReference type="SUPFAM" id="SSF103088">
    <property type="entry name" value="OmpA-like"/>
    <property type="match status" value="1"/>
</dbReference>
<organism evidence="4 5">
    <name type="scientific">Photobacterium phosphoreum</name>
    <dbReference type="NCBI Taxonomy" id="659"/>
    <lineage>
        <taxon>Bacteria</taxon>
        <taxon>Pseudomonadati</taxon>
        <taxon>Pseudomonadota</taxon>
        <taxon>Gammaproteobacteria</taxon>
        <taxon>Vibrionales</taxon>
        <taxon>Vibrionaceae</taxon>
        <taxon>Photobacterium</taxon>
    </lineage>
</organism>
<dbReference type="AlphaFoldDB" id="A0AAW4ZXF1"/>
<dbReference type="Gene3D" id="3.30.1330.60">
    <property type="entry name" value="OmpA-like domain"/>
    <property type="match status" value="1"/>
</dbReference>
<feature type="signal peptide" evidence="2">
    <location>
        <begin position="1"/>
        <end position="21"/>
    </location>
</feature>
<evidence type="ECO:0000256" key="2">
    <source>
        <dbReference type="SAM" id="SignalP"/>
    </source>
</evidence>
<protein>
    <submittedName>
        <fullName evidence="4">OmpA family protein</fullName>
    </submittedName>
</protein>
<sequence>MNYRKLSFVGLSAILLTACSAPQPPAINGPLVSVNQTKPLTDIEQQTQLLFMMNQQLESLITLTAKPPLKEPTSTRFNVYYPYNVFSFKTTPELRYIIDNAKKAKRINILGRTDGNKPTARDKYVAMSRATNVRNYLVNNGINPTLIFVNYAAATNYVDSNWTTKGRANNRRVEIEIIGE</sequence>
<keyword evidence="2" id="KW-0732">Signal</keyword>
<dbReference type="InterPro" id="IPR006665">
    <property type="entry name" value="OmpA-like"/>
</dbReference>
<accession>A0AAW4ZXF1</accession>
<dbReference type="PROSITE" id="PS51257">
    <property type="entry name" value="PROKAR_LIPOPROTEIN"/>
    <property type="match status" value="1"/>
</dbReference>
<proteinExistence type="predicted"/>
<evidence type="ECO:0000256" key="1">
    <source>
        <dbReference type="PROSITE-ProRule" id="PRU00473"/>
    </source>
</evidence>
<dbReference type="GO" id="GO:0016020">
    <property type="term" value="C:membrane"/>
    <property type="evidence" value="ECO:0007669"/>
    <property type="project" value="UniProtKB-UniRule"/>
</dbReference>
<evidence type="ECO:0000313" key="5">
    <source>
        <dbReference type="Proteomes" id="UP000813876"/>
    </source>
</evidence>
<gene>
    <name evidence="4" type="ORF">GLP33_18990</name>
</gene>
<comment type="caution">
    <text evidence="4">The sequence shown here is derived from an EMBL/GenBank/DDBJ whole genome shotgun (WGS) entry which is preliminary data.</text>
</comment>
<feature type="chain" id="PRO_5044025866" evidence="2">
    <location>
        <begin position="22"/>
        <end position="180"/>
    </location>
</feature>